<dbReference type="GO" id="GO:0003677">
    <property type="term" value="F:DNA binding"/>
    <property type="evidence" value="ECO:0007669"/>
    <property type="project" value="UniProtKB-KW"/>
</dbReference>
<dbReference type="Gene3D" id="1.10.10.10">
    <property type="entry name" value="Winged helix-like DNA-binding domain superfamily/Winged helix DNA-binding domain"/>
    <property type="match status" value="1"/>
</dbReference>
<dbReference type="GO" id="GO:0003700">
    <property type="term" value="F:DNA-binding transcription factor activity"/>
    <property type="evidence" value="ECO:0007669"/>
    <property type="project" value="InterPro"/>
</dbReference>
<reference evidence="2 3" key="1">
    <citation type="submission" date="2016-10" db="EMBL/GenBank/DDBJ databases">
        <authorList>
            <person name="de Groot N.N."/>
        </authorList>
    </citation>
    <scope>NUCLEOTIDE SEQUENCE [LARGE SCALE GENOMIC DNA]</scope>
    <source>
        <strain evidence="2 3">DSM 19548</strain>
    </source>
</reference>
<evidence type="ECO:0000313" key="3">
    <source>
        <dbReference type="Proteomes" id="UP000198728"/>
    </source>
</evidence>
<name>A0A1I1PZU3_9RHOB</name>
<dbReference type="AlphaFoldDB" id="A0A1I1PZU3"/>
<dbReference type="PRINTS" id="PR00598">
    <property type="entry name" value="HTHMARR"/>
</dbReference>
<dbReference type="PANTHER" id="PTHR33164">
    <property type="entry name" value="TRANSCRIPTIONAL REGULATOR, MARR FAMILY"/>
    <property type="match status" value="1"/>
</dbReference>
<protein>
    <submittedName>
        <fullName evidence="2">DNA-binding transcriptional regulator, MarR family</fullName>
    </submittedName>
</protein>
<dbReference type="OrthoDB" id="2287011at2"/>
<dbReference type="EMBL" id="FOLG01000017">
    <property type="protein sequence ID" value="SFD15237.1"/>
    <property type="molecule type" value="Genomic_DNA"/>
</dbReference>
<organism evidence="2 3">
    <name type="scientific">Tropicimonas isoalkanivorans</name>
    <dbReference type="NCBI Taxonomy" id="441112"/>
    <lineage>
        <taxon>Bacteria</taxon>
        <taxon>Pseudomonadati</taxon>
        <taxon>Pseudomonadota</taxon>
        <taxon>Alphaproteobacteria</taxon>
        <taxon>Rhodobacterales</taxon>
        <taxon>Roseobacteraceae</taxon>
        <taxon>Tropicimonas</taxon>
    </lineage>
</organism>
<dbReference type="Proteomes" id="UP000198728">
    <property type="component" value="Unassembled WGS sequence"/>
</dbReference>
<dbReference type="InterPro" id="IPR036388">
    <property type="entry name" value="WH-like_DNA-bd_sf"/>
</dbReference>
<keyword evidence="2" id="KW-0238">DNA-binding</keyword>
<proteinExistence type="predicted"/>
<dbReference type="Pfam" id="PF12802">
    <property type="entry name" value="MarR_2"/>
    <property type="match status" value="1"/>
</dbReference>
<dbReference type="PANTHER" id="PTHR33164:SF43">
    <property type="entry name" value="HTH-TYPE TRANSCRIPTIONAL REPRESSOR YETL"/>
    <property type="match status" value="1"/>
</dbReference>
<dbReference type="SUPFAM" id="SSF46785">
    <property type="entry name" value="Winged helix' DNA-binding domain"/>
    <property type="match status" value="1"/>
</dbReference>
<accession>A0A1I1PZU3</accession>
<dbReference type="GO" id="GO:0006950">
    <property type="term" value="P:response to stress"/>
    <property type="evidence" value="ECO:0007669"/>
    <property type="project" value="TreeGrafter"/>
</dbReference>
<dbReference type="RefSeq" id="WP_093362622.1">
    <property type="nucleotide sequence ID" value="NZ_FOLG01000017.1"/>
</dbReference>
<evidence type="ECO:0000259" key="1">
    <source>
        <dbReference type="PROSITE" id="PS50995"/>
    </source>
</evidence>
<dbReference type="InterPro" id="IPR000835">
    <property type="entry name" value="HTH_MarR-typ"/>
</dbReference>
<dbReference type="PROSITE" id="PS50995">
    <property type="entry name" value="HTH_MARR_2"/>
    <property type="match status" value="1"/>
</dbReference>
<dbReference type="STRING" id="441112.SAMN04488094_11762"/>
<feature type="domain" description="HTH marR-type" evidence="1">
    <location>
        <begin position="1"/>
        <end position="143"/>
    </location>
</feature>
<dbReference type="InterPro" id="IPR036390">
    <property type="entry name" value="WH_DNA-bd_sf"/>
</dbReference>
<dbReference type="InterPro" id="IPR039422">
    <property type="entry name" value="MarR/SlyA-like"/>
</dbReference>
<sequence>METIRTCISFQASAAAKTIARLSRNRLTPHGVTPIQFAVLQAVSEAEHQTAADIGAALMIDSATIVGVIDRLSAMDLIARAPDLTDRRINRLSLTAQGRAALPAMQAAMDALNAEVDSALGASAPDVRSSLQGLASLQLLQKD</sequence>
<dbReference type="SMART" id="SM00347">
    <property type="entry name" value="HTH_MARR"/>
    <property type="match status" value="1"/>
</dbReference>
<evidence type="ECO:0000313" key="2">
    <source>
        <dbReference type="EMBL" id="SFD15237.1"/>
    </source>
</evidence>
<keyword evidence="3" id="KW-1185">Reference proteome</keyword>
<gene>
    <name evidence="2" type="ORF">SAMN04488094_11762</name>
</gene>